<sequence>MDSTANTTVTIIYYNEDCIELQHVVKSYPKSEAGRVIIPHEFKEGKSIVAVCLGEIVILNKVGDRVISVEIDE</sequence>
<keyword evidence="2" id="KW-1185">Reference proteome</keyword>
<evidence type="ECO:0000313" key="2">
    <source>
        <dbReference type="Proteomes" id="UP000315303"/>
    </source>
</evidence>
<dbReference type="NCBIfam" id="TIGR02922">
    <property type="entry name" value="TIGR02922 family protein"/>
    <property type="match status" value="1"/>
</dbReference>
<dbReference type="Proteomes" id="UP000315303">
    <property type="component" value="Unassembled WGS sequence"/>
</dbReference>
<dbReference type="RefSeq" id="WP_140602646.1">
    <property type="nucleotide sequence ID" value="NZ_SAWY01000013.1"/>
</dbReference>
<dbReference type="InterPro" id="IPR014271">
    <property type="entry name" value="CHP02922"/>
</dbReference>
<gene>
    <name evidence="1" type="ORF">EPA86_06635</name>
</gene>
<protein>
    <submittedName>
        <fullName evidence="1">TIGR02922 family protein</fullName>
    </submittedName>
</protein>
<proteinExistence type="predicted"/>
<comment type="caution">
    <text evidence="1">The sequence shown here is derived from an EMBL/GenBank/DDBJ whole genome shotgun (WGS) entry which is preliminary data.</text>
</comment>
<dbReference type="Pfam" id="PF09558">
    <property type="entry name" value="DUF2375"/>
    <property type="match status" value="1"/>
</dbReference>
<dbReference type="EMBL" id="SAWY01000013">
    <property type="protein sequence ID" value="TPH16410.1"/>
    <property type="molecule type" value="Genomic_DNA"/>
</dbReference>
<reference evidence="1 2" key="1">
    <citation type="submission" date="2019-01" db="EMBL/GenBank/DDBJ databases">
        <title>Litorilituus lipolytica sp. nov., isolated from intertidal sand of the Yellow Sea in China.</title>
        <authorList>
            <person name="Liu A."/>
        </authorList>
    </citation>
    <scope>NUCLEOTIDE SEQUENCE [LARGE SCALE GENOMIC DNA]</scope>
    <source>
        <strain evidence="1 2">RZ04</strain>
    </source>
</reference>
<name>A0A502KXE4_9GAMM</name>
<dbReference type="OrthoDB" id="6228741at2"/>
<dbReference type="AlphaFoldDB" id="A0A502KXE4"/>
<evidence type="ECO:0000313" key="1">
    <source>
        <dbReference type="EMBL" id="TPH16410.1"/>
    </source>
</evidence>
<organism evidence="1 2">
    <name type="scientific">Litorilituus lipolyticus</name>
    <dbReference type="NCBI Taxonomy" id="2491017"/>
    <lineage>
        <taxon>Bacteria</taxon>
        <taxon>Pseudomonadati</taxon>
        <taxon>Pseudomonadota</taxon>
        <taxon>Gammaproteobacteria</taxon>
        <taxon>Alteromonadales</taxon>
        <taxon>Colwelliaceae</taxon>
        <taxon>Litorilituus</taxon>
    </lineage>
</organism>
<accession>A0A502KXE4</accession>